<comment type="caution">
    <text evidence="2">The sequence shown here is derived from an EMBL/GenBank/DDBJ whole genome shotgun (WGS) entry which is preliminary data.</text>
</comment>
<accession>A0A8S3BL47</accession>
<protein>
    <recommendedName>
        <fullName evidence="1">Fibronectin type-III domain-containing protein</fullName>
    </recommendedName>
</protein>
<proteinExistence type="predicted"/>
<feature type="non-terminal residue" evidence="2">
    <location>
        <position position="1"/>
    </location>
</feature>
<evidence type="ECO:0000259" key="1">
    <source>
        <dbReference type="PROSITE" id="PS50853"/>
    </source>
</evidence>
<gene>
    <name evidence="2" type="ORF">BYL167_LOCUS47680</name>
</gene>
<sequence length="54" mass="5910">FITEPPGAPGQPEVGEITNNTATLTWDKPISDGGGPINGYWVEKREKNTDKWVP</sequence>
<dbReference type="PROSITE" id="PS50853">
    <property type="entry name" value="FN3"/>
    <property type="match status" value="1"/>
</dbReference>
<organism evidence="2 3">
    <name type="scientific">Rotaria magnacalcarata</name>
    <dbReference type="NCBI Taxonomy" id="392030"/>
    <lineage>
        <taxon>Eukaryota</taxon>
        <taxon>Metazoa</taxon>
        <taxon>Spiralia</taxon>
        <taxon>Gnathifera</taxon>
        <taxon>Rotifera</taxon>
        <taxon>Eurotatoria</taxon>
        <taxon>Bdelloidea</taxon>
        <taxon>Philodinida</taxon>
        <taxon>Philodinidae</taxon>
        <taxon>Rotaria</taxon>
    </lineage>
</organism>
<feature type="non-terminal residue" evidence="2">
    <location>
        <position position="54"/>
    </location>
</feature>
<dbReference type="InterPro" id="IPR003961">
    <property type="entry name" value="FN3_dom"/>
</dbReference>
<dbReference type="Gene3D" id="2.60.40.10">
    <property type="entry name" value="Immunoglobulins"/>
    <property type="match status" value="1"/>
</dbReference>
<evidence type="ECO:0000313" key="3">
    <source>
        <dbReference type="Proteomes" id="UP000681967"/>
    </source>
</evidence>
<reference evidence="2" key="1">
    <citation type="submission" date="2021-02" db="EMBL/GenBank/DDBJ databases">
        <authorList>
            <person name="Nowell W R."/>
        </authorList>
    </citation>
    <scope>NUCLEOTIDE SEQUENCE</scope>
</reference>
<dbReference type="SUPFAM" id="SSF49265">
    <property type="entry name" value="Fibronectin type III"/>
    <property type="match status" value="1"/>
</dbReference>
<dbReference type="CDD" id="cd00063">
    <property type="entry name" value="FN3"/>
    <property type="match status" value="1"/>
</dbReference>
<dbReference type="AlphaFoldDB" id="A0A8S3BL47"/>
<name>A0A8S3BL47_9BILA</name>
<dbReference type="EMBL" id="CAJOBH010137772">
    <property type="protein sequence ID" value="CAF4790067.1"/>
    <property type="molecule type" value="Genomic_DNA"/>
</dbReference>
<dbReference type="Proteomes" id="UP000681967">
    <property type="component" value="Unassembled WGS sequence"/>
</dbReference>
<dbReference type="InterPro" id="IPR013783">
    <property type="entry name" value="Ig-like_fold"/>
</dbReference>
<dbReference type="Pfam" id="PF00041">
    <property type="entry name" value="fn3"/>
    <property type="match status" value="1"/>
</dbReference>
<dbReference type="InterPro" id="IPR036116">
    <property type="entry name" value="FN3_sf"/>
</dbReference>
<feature type="domain" description="Fibronectin type-III" evidence="1">
    <location>
        <begin position="8"/>
        <end position="54"/>
    </location>
</feature>
<evidence type="ECO:0000313" key="2">
    <source>
        <dbReference type="EMBL" id="CAF4790067.1"/>
    </source>
</evidence>